<dbReference type="PATRIC" id="fig|1335048.3.peg.4242"/>
<dbReference type="RefSeq" id="WP_066816383.1">
    <property type="nucleotide sequence ID" value="NZ_CP012661.1"/>
</dbReference>
<dbReference type="KEGG" id="daa:AKL17_4075"/>
<dbReference type="OrthoDB" id="8222794at2"/>
<evidence type="ECO:0000313" key="1">
    <source>
        <dbReference type="EMBL" id="AMY71297.1"/>
    </source>
</evidence>
<dbReference type="EMBL" id="CP012661">
    <property type="protein sequence ID" value="AMY71297.1"/>
    <property type="molecule type" value="Genomic_DNA"/>
</dbReference>
<dbReference type="Proteomes" id="UP000076128">
    <property type="component" value="Chromosome"/>
</dbReference>
<organism evidence="1 2">
    <name type="scientific">Frigidibacter mobilis</name>
    <dbReference type="NCBI Taxonomy" id="1335048"/>
    <lineage>
        <taxon>Bacteria</taxon>
        <taxon>Pseudomonadati</taxon>
        <taxon>Pseudomonadota</taxon>
        <taxon>Alphaproteobacteria</taxon>
        <taxon>Rhodobacterales</taxon>
        <taxon>Paracoccaceae</taxon>
        <taxon>Frigidibacter</taxon>
    </lineage>
</organism>
<gene>
    <name evidence="1" type="ORF">AKL17_4075</name>
</gene>
<protein>
    <submittedName>
        <fullName evidence="1">Uncharacterized protein</fullName>
    </submittedName>
</protein>
<dbReference type="AlphaFoldDB" id="A0A159Z7A7"/>
<dbReference type="STRING" id="1335048.AKL17_4075"/>
<reference evidence="1 2" key="1">
    <citation type="submission" date="2015-09" db="EMBL/GenBank/DDBJ databases">
        <title>Complete genome sequence of Defluviimonas alba cai42t isolated from an oilfield in Xinjiang.</title>
        <authorList>
            <person name="Geng S."/>
            <person name="Pan X."/>
            <person name="Wu X."/>
        </authorList>
    </citation>
    <scope>NUCLEOTIDE SEQUENCE [LARGE SCALE GENOMIC DNA]</scope>
    <source>
        <strain evidence="2">cai42</strain>
    </source>
</reference>
<sequence>MALPPRVYFTLQEVAIRWDCTLADIAGWASVGRFEIVTGVATFAVGSQVVTGFVAVSVTEILPMFRRCGTGPTKCFLRRVRPRDQEEWIVIADQQDWIEVTLADLLIMAEDVRRFEAAFDLARRPGAYSGSTARYDWDGMYIALMVRIYDQGLPATQAEWLGEVQDWFVANSESGEVPDERTIRRRLTPIWKALRASC</sequence>
<accession>A0A159Z7A7</accession>
<name>A0A159Z7A7_9RHOB</name>
<proteinExistence type="predicted"/>
<keyword evidence="2" id="KW-1185">Reference proteome</keyword>
<evidence type="ECO:0000313" key="2">
    <source>
        <dbReference type="Proteomes" id="UP000076128"/>
    </source>
</evidence>